<evidence type="ECO:0000256" key="14">
    <source>
        <dbReference type="ARBA" id="ARBA00045430"/>
    </source>
</evidence>
<comment type="caution">
    <text evidence="18">The sequence shown here is derived from an EMBL/GenBank/DDBJ whole genome shotgun (WGS) entry which is preliminary data.</text>
</comment>
<comment type="similarity">
    <text evidence="11">Belongs to the immunoglobulin superfamily. SIGLEC (sialic acid binding Ig-like lectin) family.</text>
</comment>
<dbReference type="OrthoDB" id="6250964at2759"/>
<dbReference type="GO" id="GO:0042113">
    <property type="term" value="P:B cell activation"/>
    <property type="evidence" value="ECO:0007669"/>
    <property type="project" value="TreeGrafter"/>
</dbReference>
<keyword evidence="6" id="KW-0130">Cell adhesion</keyword>
<dbReference type="InterPro" id="IPR007110">
    <property type="entry name" value="Ig-like_dom"/>
</dbReference>
<evidence type="ECO:0000256" key="5">
    <source>
        <dbReference type="ARBA" id="ARBA00022737"/>
    </source>
</evidence>
<keyword evidence="8" id="KW-1015">Disulfide bond</keyword>
<dbReference type="Gene3D" id="2.60.40.10">
    <property type="entry name" value="Immunoglobulins"/>
    <property type="match status" value="4"/>
</dbReference>
<dbReference type="SMART" id="SM00409">
    <property type="entry name" value="IG"/>
    <property type="match status" value="4"/>
</dbReference>
<dbReference type="GO" id="GO:0055037">
    <property type="term" value="C:recycling endosome"/>
    <property type="evidence" value="ECO:0007669"/>
    <property type="project" value="TreeGrafter"/>
</dbReference>
<keyword evidence="7" id="KW-0472">Membrane</keyword>
<keyword evidence="10" id="KW-0393">Immunoglobulin domain</keyword>
<evidence type="ECO:0000256" key="3">
    <source>
        <dbReference type="ARBA" id="ARBA00022729"/>
    </source>
</evidence>
<dbReference type="PANTHER" id="PTHR46958">
    <property type="entry name" value="B-CELL RECEPTOR CD22"/>
    <property type="match status" value="1"/>
</dbReference>
<dbReference type="GO" id="GO:0009897">
    <property type="term" value="C:external side of plasma membrane"/>
    <property type="evidence" value="ECO:0007669"/>
    <property type="project" value="TreeGrafter"/>
</dbReference>
<dbReference type="GO" id="GO:0033691">
    <property type="term" value="F:sialic acid binding"/>
    <property type="evidence" value="ECO:0007669"/>
    <property type="project" value="TreeGrafter"/>
</dbReference>
<feature type="chain" id="PRO_5035809059" description="B-cell receptor CD22" evidence="16">
    <location>
        <begin position="20"/>
        <end position="419"/>
    </location>
</feature>
<evidence type="ECO:0000256" key="4">
    <source>
        <dbReference type="ARBA" id="ARBA00022734"/>
    </source>
</evidence>
<name>A0A8T1RWP8_CHESE</name>
<dbReference type="GO" id="GO:0019903">
    <property type="term" value="F:protein phosphatase binding"/>
    <property type="evidence" value="ECO:0007669"/>
    <property type="project" value="TreeGrafter"/>
</dbReference>
<dbReference type="InterPro" id="IPR056386">
    <property type="entry name" value="Ig_CD22"/>
</dbReference>
<dbReference type="GO" id="GO:0042609">
    <property type="term" value="F:CD4 receptor binding"/>
    <property type="evidence" value="ECO:0007669"/>
    <property type="project" value="TreeGrafter"/>
</dbReference>
<evidence type="ECO:0000259" key="17">
    <source>
        <dbReference type="PROSITE" id="PS50835"/>
    </source>
</evidence>
<keyword evidence="3 16" id="KW-0732">Signal</keyword>
<proteinExistence type="inferred from homology"/>
<evidence type="ECO:0000256" key="1">
    <source>
        <dbReference type="ARBA" id="ARBA00004251"/>
    </source>
</evidence>
<evidence type="ECO:0000256" key="9">
    <source>
        <dbReference type="ARBA" id="ARBA00023180"/>
    </source>
</evidence>
<evidence type="ECO:0000256" key="15">
    <source>
        <dbReference type="ARBA" id="ARBA00046458"/>
    </source>
</evidence>
<feature type="non-terminal residue" evidence="18">
    <location>
        <position position="1"/>
    </location>
</feature>
<evidence type="ECO:0000256" key="16">
    <source>
        <dbReference type="SAM" id="SignalP"/>
    </source>
</evidence>
<evidence type="ECO:0000256" key="7">
    <source>
        <dbReference type="ARBA" id="ARBA00023136"/>
    </source>
</evidence>
<dbReference type="SMART" id="SM00408">
    <property type="entry name" value="IGc2"/>
    <property type="match status" value="2"/>
</dbReference>
<feature type="signal peptide" evidence="16">
    <location>
        <begin position="1"/>
        <end position="19"/>
    </location>
</feature>
<reference evidence="18 19" key="1">
    <citation type="journal article" date="2020" name="G3 (Bethesda)">
        <title>Draft Genome of the Common Snapping Turtle, Chelydra serpentina, a Model for Phenotypic Plasticity in Reptiles.</title>
        <authorList>
            <person name="Das D."/>
            <person name="Singh S.K."/>
            <person name="Bierstedt J."/>
            <person name="Erickson A."/>
            <person name="Galli G.L.J."/>
            <person name="Crossley D.A. 2nd"/>
            <person name="Rhen T."/>
        </authorList>
    </citation>
    <scope>NUCLEOTIDE SEQUENCE [LARGE SCALE GENOMIC DNA]</scope>
    <source>
        <strain evidence="18">KW</strain>
    </source>
</reference>
<comment type="subunit">
    <text evidence="15">Predominantly monomer of isoform CD22-beta. Also found as heterodimer of isoform CD22-beta and a shorter isoform. Interacts with PTPN6/SHP-1, LYN, SYK, PIK3R1/PIK3R2 and PLCG1 upon phosphorylation. Interacts with GRB2, INPP5D and SHC1 upon phosphorylation. May form a complex with INPP5D/SHIP, GRB2 and SHC1.</text>
</comment>
<feature type="domain" description="Ig-like" evidence="17">
    <location>
        <begin position="320"/>
        <end position="401"/>
    </location>
</feature>
<evidence type="ECO:0000256" key="13">
    <source>
        <dbReference type="ARBA" id="ARBA00041781"/>
    </source>
</evidence>
<dbReference type="InterPro" id="IPR003599">
    <property type="entry name" value="Ig_sub"/>
</dbReference>
<dbReference type="AlphaFoldDB" id="A0A8T1RWP8"/>
<sequence>MRHLVWLLFPLGYQASCVTVTCLSIPCRYESCLLNPIRTNKLTIDSLVWYLNPVYDPEKKDFSGTVLYKHKASSSPDFAGRVRFLGDLQTDCSLQLSELRASENGSYGLRLVASSPRNKQEERKWMTEISVNVMDSPPAPQIQAPELRESTPAKVVCSVDYHCPDYPITLTWIGLEHRTPESTMRTGSGRTENTLTFTPTWQDHGTNVTCRLSSPAGTPSSESSLVLDVKYAPKLVQLKATPGPTIREGDRLVLTCTTQGSNPPVSTYTWYKDTQWLNQGQELEFEAKGDEHSGSYFCEADNEITRVRSPVLRIDVQYAPKDARVELLSASPIQEGTTVVLSCSCRAHPPVSNYTWYRNGQQLPAQTQQELRLNEIRPDGSGSYHCQPQNRVGMSESPAIPVDVQYPPKEVRIVLENPQ</sequence>
<dbReference type="GO" id="GO:0050859">
    <property type="term" value="P:negative regulation of B cell receptor signaling pathway"/>
    <property type="evidence" value="ECO:0007669"/>
    <property type="project" value="TreeGrafter"/>
</dbReference>
<dbReference type="Pfam" id="PF24518">
    <property type="entry name" value="Ig_CD22"/>
    <property type="match status" value="1"/>
</dbReference>
<dbReference type="GO" id="GO:0030888">
    <property type="term" value="P:regulation of B cell proliferation"/>
    <property type="evidence" value="ECO:0007669"/>
    <property type="project" value="TreeGrafter"/>
</dbReference>
<dbReference type="GO" id="GO:0070062">
    <property type="term" value="C:extracellular exosome"/>
    <property type="evidence" value="ECO:0007669"/>
    <property type="project" value="TreeGrafter"/>
</dbReference>
<evidence type="ECO:0000256" key="12">
    <source>
        <dbReference type="ARBA" id="ARBA00040106"/>
    </source>
</evidence>
<feature type="domain" description="Ig-like" evidence="17">
    <location>
        <begin position="140"/>
        <end position="226"/>
    </location>
</feature>
<evidence type="ECO:0000256" key="10">
    <source>
        <dbReference type="ARBA" id="ARBA00023319"/>
    </source>
</evidence>
<protein>
    <recommendedName>
        <fullName evidence="12">B-cell receptor CD22</fullName>
    </recommendedName>
    <alternativeName>
        <fullName evidence="13">Sialic acid-binding Ig-like lectin 2</fullName>
    </alternativeName>
</protein>
<dbReference type="Proteomes" id="UP000765507">
    <property type="component" value="Unassembled WGS sequence"/>
</dbReference>
<dbReference type="GO" id="GO:0005769">
    <property type="term" value="C:early endosome"/>
    <property type="evidence" value="ECO:0007669"/>
    <property type="project" value="TreeGrafter"/>
</dbReference>
<gene>
    <name evidence="18" type="ORF">G0U57_014672</name>
</gene>
<keyword evidence="9" id="KW-0325">Glycoprotein</keyword>
<dbReference type="GO" id="GO:0007155">
    <property type="term" value="P:cell adhesion"/>
    <property type="evidence" value="ECO:0007669"/>
    <property type="project" value="UniProtKB-KW"/>
</dbReference>
<evidence type="ECO:0000256" key="6">
    <source>
        <dbReference type="ARBA" id="ARBA00022889"/>
    </source>
</evidence>
<keyword evidence="5" id="KW-0677">Repeat</keyword>
<dbReference type="PANTHER" id="PTHR46958:SF1">
    <property type="entry name" value="B-CELL RECEPTOR CD22"/>
    <property type="match status" value="1"/>
</dbReference>
<dbReference type="EMBL" id="JAHGAV010004339">
    <property type="protein sequence ID" value="KAG6920713.1"/>
    <property type="molecule type" value="Genomic_DNA"/>
</dbReference>
<evidence type="ECO:0000256" key="8">
    <source>
        <dbReference type="ARBA" id="ARBA00023157"/>
    </source>
</evidence>
<dbReference type="InterPro" id="IPR003598">
    <property type="entry name" value="Ig_sub2"/>
</dbReference>
<evidence type="ECO:0000313" key="18">
    <source>
        <dbReference type="EMBL" id="KAG6920713.1"/>
    </source>
</evidence>
<dbReference type="InterPro" id="IPR013162">
    <property type="entry name" value="CD80_C2-set"/>
</dbReference>
<dbReference type="Pfam" id="PF08205">
    <property type="entry name" value="C2-set_2"/>
    <property type="match status" value="1"/>
</dbReference>
<evidence type="ECO:0000313" key="19">
    <source>
        <dbReference type="Proteomes" id="UP000765507"/>
    </source>
</evidence>
<dbReference type="InterPro" id="IPR036179">
    <property type="entry name" value="Ig-like_dom_sf"/>
</dbReference>
<dbReference type="InterPro" id="IPR013783">
    <property type="entry name" value="Ig-like_fold"/>
</dbReference>
<keyword evidence="19" id="KW-1185">Reference proteome</keyword>
<comment type="subcellular location">
    <subcellularLocation>
        <location evidence="1">Cell membrane</location>
        <topology evidence="1">Single-pass type I membrane protein</topology>
    </subcellularLocation>
</comment>
<keyword evidence="4" id="KW-0430">Lectin</keyword>
<evidence type="ECO:0000256" key="2">
    <source>
        <dbReference type="ARBA" id="ARBA00022475"/>
    </source>
</evidence>
<keyword evidence="2" id="KW-1003">Cell membrane</keyword>
<organism evidence="18 19">
    <name type="scientific">Chelydra serpentina</name>
    <name type="common">Snapping turtle</name>
    <name type="synonym">Testudo serpentina</name>
    <dbReference type="NCBI Taxonomy" id="8475"/>
    <lineage>
        <taxon>Eukaryota</taxon>
        <taxon>Metazoa</taxon>
        <taxon>Chordata</taxon>
        <taxon>Craniata</taxon>
        <taxon>Vertebrata</taxon>
        <taxon>Euteleostomi</taxon>
        <taxon>Archelosauria</taxon>
        <taxon>Testudinata</taxon>
        <taxon>Testudines</taxon>
        <taxon>Cryptodira</taxon>
        <taxon>Durocryptodira</taxon>
        <taxon>Americhelydia</taxon>
        <taxon>Chelydroidea</taxon>
        <taxon>Chelydridae</taxon>
        <taxon>Chelydra</taxon>
    </lineage>
</organism>
<evidence type="ECO:0000256" key="11">
    <source>
        <dbReference type="ARBA" id="ARBA00038361"/>
    </source>
</evidence>
<feature type="domain" description="Ig-like" evidence="17">
    <location>
        <begin position="233"/>
        <end position="309"/>
    </location>
</feature>
<dbReference type="GO" id="GO:0030246">
    <property type="term" value="F:carbohydrate binding"/>
    <property type="evidence" value="ECO:0007669"/>
    <property type="project" value="UniProtKB-KW"/>
</dbReference>
<dbReference type="PROSITE" id="PS50835">
    <property type="entry name" value="IG_LIKE"/>
    <property type="match status" value="3"/>
</dbReference>
<dbReference type="SUPFAM" id="SSF48726">
    <property type="entry name" value="Immunoglobulin"/>
    <property type="match status" value="3"/>
</dbReference>
<accession>A0A8T1RWP8</accession>
<comment type="function">
    <text evidence="14">Most highly expressed siglec (sialic acid-binding immunoglobulin-like lectin) on B-cells that plays a role in various aspects of B-cell biology including differentiation, antigen presentation, and trafficking to bone marrow. Binds to alpha 2,6-linked sialic acid residues of surface molecules such as CD22 itself, CD45 and IgM in a cis configuration. Can also bind to ligands on other cells as an adhesion molecule in a trans configuration. Acts as an inhibitory coreceptor on the surface of B-cells and inhibits B-cell receptor induced signaling, characterized by inhibition of the calcium mobilization and cellular activation. Mechanistically, the immunoreceptor tyrosine-based inhibitory motif domain is phosphorylated by the Src kinase LYN, which in turn leads to the recruitment of the protein tyrosine phosphatase 1/PTPN6, leading to the negative regulation of BCR signaling. If this negative signaling from is of sufficient strength, apoptosis of the B-cell can be induced.</text>
</comment>
<dbReference type="Pfam" id="PF13895">
    <property type="entry name" value="Ig_2"/>
    <property type="match status" value="2"/>
</dbReference>